<dbReference type="SUPFAM" id="SSF48452">
    <property type="entry name" value="TPR-like"/>
    <property type="match status" value="1"/>
</dbReference>
<dbReference type="InterPro" id="IPR011990">
    <property type="entry name" value="TPR-like_helical_dom_sf"/>
</dbReference>
<keyword evidence="1" id="KW-0812">Transmembrane</keyword>
<dbReference type="Gene3D" id="1.25.40.10">
    <property type="entry name" value="Tetratricopeptide repeat domain"/>
    <property type="match status" value="1"/>
</dbReference>
<evidence type="ECO:0000313" key="2">
    <source>
        <dbReference type="EMBL" id="SDP64460.1"/>
    </source>
</evidence>
<evidence type="ECO:0000256" key="1">
    <source>
        <dbReference type="SAM" id="Phobius"/>
    </source>
</evidence>
<keyword evidence="3" id="KW-1185">Reference proteome</keyword>
<evidence type="ECO:0008006" key="4">
    <source>
        <dbReference type="Google" id="ProtNLM"/>
    </source>
</evidence>
<feature type="transmembrane region" description="Helical" evidence="1">
    <location>
        <begin position="66"/>
        <end position="94"/>
    </location>
</feature>
<keyword evidence="1" id="KW-0472">Membrane</keyword>
<protein>
    <recommendedName>
        <fullName evidence="4">Transmembrane protein</fullName>
    </recommendedName>
</protein>
<keyword evidence="1" id="KW-1133">Transmembrane helix</keyword>
<organism evidence="2 3">
    <name type="scientific">Paracidovorax cattleyae</name>
    <dbReference type="NCBI Taxonomy" id="80868"/>
    <lineage>
        <taxon>Bacteria</taxon>
        <taxon>Pseudomonadati</taxon>
        <taxon>Pseudomonadota</taxon>
        <taxon>Betaproteobacteria</taxon>
        <taxon>Burkholderiales</taxon>
        <taxon>Comamonadaceae</taxon>
        <taxon>Paracidovorax</taxon>
    </lineage>
</organism>
<dbReference type="EMBL" id="FNJL01000019">
    <property type="protein sequence ID" value="SDP64460.1"/>
    <property type="molecule type" value="Genomic_DNA"/>
</dbReference>
<gene>
    <name evidence="2" type="ORF">SAMN04489708_11965</name>
</gene>
<dbReference type="OrthoDB" id="5393896at2"/>
<dbReference type="AlphaFoldDB" id="A0A1H0UEH1"/>
<feature type="transmembrane region" description="Helical" evidence="1">
    <location>
        <begin position="33"/>
        <end position="54"/>
    </location>
</feature>
<name>A0A1H0UEH1_9BURK</name>
<sequence>MLNLKLGISAFLLELGAWSGPLMLQGRSDAALVSYLIAHALACAMLALCLLPLLSGEQARPRLPVLVLMAVFSYAIPIAGFVGVVVGVVVLRLYRSPTGQDDFESLQLPEFDLHQRMQASFRQAGLRSFLGNAQAPMQTRMRAMVALQHVSGRIASPLLRSILSDPSEDLRLLAYGMLDTLEKRINRTIDSELDAMRRAEAQEGATPGPLTMESAHRLSDLYWELVYQELVQGDLRTHAIHESLRYCDMVLAQSPGNAQLNLRRGRLLHAQGRTDEAGDAYARARELGLPATRVLPYQAELCFERRDYAQARALLQELGQWRALPRLRPVLDYWRAR</sequence>
<evidence type="ECO:0000313" key="3">
    <source>
        <dbReference type="Proteomes" id="UP000199317"/>
    </source>
</evidence>
<proteinExistence type="predicted"/>
<dbReference type="Proteomes" id="UP000199317">
    <property type="component" value="Unassembled WGS sequence"/>
</dbReference>
<reference evidence="3" key="1">
    <citation type="submission" date="2016-10" db="EMBL/GenBank/DDBJ databases">
        <authorList>
            <person name="Varghese N."/>
            <person name="Submissions S."/>
        </authorList>
    </citation>
    <scope>NUCLEOTIDE SEQUENCE [LARGE SCALE GENOMIC DNA]</scope>
    <source>
        <strain evidence="3">DSM 17101</strain>
    </source>
</reference>
<dbReference type="RefSeq" id="WP_092835959.1">
    <property type="nucleotide sequence ID" value="NZ_CP028290.1"/>
</dbReference>
<accession>A0A1H0UEH1</accession>